<name>A0A161R2U2_9PROT</name>
<evidence type="ECO:0000313" key="3">
    <source>
        <dbReference type="Proteomes" id="UP000075787"/>
    </source>
</evidence>
<evidence type="ECO:0000313" key="2">
    <source>
        <dbReference type="EMBL" id="KYO51996.1"/>
    </source>
</evidence>
<comment type="caution">
    <text evidence="2">The sequence shown here is derived from an EMBL/GenBank/DDBJ whole genome shotgun (WGS) entry which is preliminary data.</text>
</comment>
<feature type="transmembrane region" description="Helical" evidence="1">
    <location>
        <begin position="178"/>
        <end position="201"/>
    </location>
</feature>
<dbReference type="EMBL" id="LPZR01000164">
    <property type="protein sequence ID" value="KYO51996.1"/>
    <property type="molecule type" value="Genomic_DNA"/>
</dbReference>
<accession>A0A161R2U2</accession>
<feature type="transmembrane region" description="Helical" evidence="1">
    <location>
        <begin position="77"/>
        <end position="99"/>
    </location>
</feature>
<feature type="transmembrane region" description="Helical" evidence="1">
    <location>
        <begin position="111"/>
        <end position="136"/>
    </location>
</feature>
<dbReference type="OrthoDB" id="7335270at2"/>
<sequence length="317" mass="31945">MRLSRDLSITLAAGALSGVGSLLVVTGVLGVIAAYLAPAPLFAAAFRYGLSGGVISAVAGTIAGAATAAALAGPEQVLYGLGFAVVTALPVLVIARFALLSRPDGAGGTEWYPAGRLMTVAIALAGALVAGGWLFAAGAEGGLRGEVARTLEPLIELMAADAATANAAVLAESLAGRFVAFAACFWVVQMVLSGMLGRFAADRLLGGSMRPVPPLASFDPPEAVRWMLVAGVALTIATSGDGDFGLFAGVAAVLAAMPYLVLGLGVAHGLARGVRGGGFILAAVYLLALMLYWPILLILVLGFVERWAGLRRRSGAA</sequence>
<feature type="transmembrane region" description="Helical" evidence="1">
    <location>
        <begin position="48"/>
        <end position="71"/>
    </location>
</feature>
<reference evidence="2 3" key="1">
    <citation type="submission" date="2015-12" db="EMBL/GenBank/DDBJ databases">
        <title>Genome sequence of Tistrella mobilis MCCC 1A02139.</title>
        <authorList>
            <person name="Lu L."/>
            <person name="Lai Q."/>
            <person name="Shao Z."/>
            <person name="Qian P."/>
        </authorList>
    </citation>
    <scope>NUCLEOTIDE SEQUENCE [LARGE SCALE GENOMIC DNA]</scope>
    <source>
        <strain evidence="2 3">MCCC 1A02139</strain>
    </source>
</reference>
<keyword evidence="1" id="KW-0812">Transmembrane</keyword>
<dbReference type="RefSeq" id="WP_062765251.1">
    <property type="nucleotide sequence ID" value="NZ_CP121045.1"/>
</dbReference>
<evidence type="ECO:0000256" key="1">
    <source>
        <dbReference type="SAM" id="Phobius"/>
    </source>
</evidence>
<keyword evidence="1" id="KW-1133">Transmembrane helix</keyword>
<feature type="transmembrane region" description="Helical" evidence="1">
    <location>
        <begin position="246"/>
        <end position="267"/>
    </location>
</feature>
<feature type="transmembrane region" description="Helical" evidence="1">
    <location>
        <begin position="12"/>
        <end position="36"/>
    </location>
</feature>
<proteinExistence type="predicted"/>
<dbReference type="AlphaFoldDB" id="A0A161R2U2"/>
<feature type="transmembrane region" description="Helical" evidence="1">
    <location>
        <begin position="222"/>
        <end position="240"/>
    </location>
</feature>
<keyword evidence="1" id="KW-0472">Membrane</keyword>
<gene>
    <name evidence="2" type="ORF">AUP44_07260</name>
</gene>
<feature type="transmembrane region" description="Helical" evidence="1">
    <location>
        <begin position="279"/>
        <end position="304"/>
    </location>
</feature>
<organism evidence="2 3">
    <name type="scientific">Tistrella mobilis</name>
    <dbReference type="NCBI Taxonomy" id="171437"/>
    <lineage>
        <taxon>Bacteria</taxon>
        <taxon>Pseudomonadati</taxon>
        <taxon>Pseudomonadota</taxon>
        <taxon>Alphaproteobacteria</taxon>
        <taxon>Geminicoccales</taxon>
        <taxon>Geminicoccaceae</taxon>
        <taxon>Tistrella</taxon>
    </lineage>
</organism>
<dbReference type="Proteomes" id="UP000075787">
    <property type="component" value="Unassembled WGS sequence"/>
</dbReference>
<protein>
    <recommendedName>
        <fullName evidence="4">DUF2232 domain-containing protein</fullName>
    </recommendedName>
</protein>
<dbReference type="GeneID" id="97241695"/>
<evidence type="ECO:0008006" key="4">
    <source>
        <dbReference type="Google" id="ProtNLM"/>
    </source>
</evidence>